<proteinExistence type="predicted"/>
<dbReference type="KEGG" id="blac:94345010"/>
<gene>
    <name evidence="1" type="ORF">CCR75_001235</name>
</gene>
<dbReference type="AlphaFoldDB" id="A0A976FPR3"/>
<dbReference type="PANTHER" id="PTHR31687:SF3">
    <property type="entry name" value="PROTEIN URG3"/>
    <property type="match status" value="1"/>
</dbReference>
<comment type="caution">
    <text evidence="1">The sequence shown here is derived from an EMBL/GenBank/DDBJ whole genome shotgun (WGS) entry which is preliminary data.</text>
</comment>
<accession>A0A976FPR3</accession>
<reference evidence="1 2" key="1">
    <citation type="journal article" date="2021" name="Genome Biol.">
        <title>AFLAP: assembly-free linkage analysis pipeline using k-mers from genome sequencing data.</title>
        <authorList>
            <person name="Fletcher K."/>
            <person name="Zhang L."/>
            <person name="Gil J."/>
            <person name="Han R."/>
            <person name="Cavanaugh K."/>
            <person name="Michelmore R."/>
        </authorList>
    </citation>
    <scope>NUCLEOTIDE SEQUENCE [LARGE SCALE GENOMIC DNA]</scope>
    <source>
        <strain evidence="1 2">SF5</strain>
    </source>
</reference>
<dbReference type="InterPro" id="IPR012469">
    <property type="entry name" value="DUF1688"/>
</dbReference>
<keyword evidence="2" id="KW-1185">Reference proteome</keyword>
<dbReference type="Pfam" id="PF07958">
    <property type="entry name" value="DUF1688"/>
    <property type="match status" value="1"/>
</dbReference>
<evidence type="ECO:0000313" key="2">
    <source>
        <dbReference type="Proteomes" id="UP000294530"/>
    </source>
</evidence>
<dbReference type="RefSeq" id="XP_067820142.1">
    <property type="nucleotide sequence ID" value="XM_067959339.1"/>
</dbReference>
<dbReference type="EMBL" id="SHOA02000001">
    <property type="protein sequence ID" value="TDH70643.1"/>
    <property type="molecule type" value="Genomic_DNA"/>
</dbReference>
<protein>
    <submittedName>
        <fullName evidence="1">Uncharacterized protein</fullName>
    </submittedName>
</protein>
<sequence>MTEKVTYLRSLPSVRDSCHRVFSLAKQNELPNFLVVESKIPALAEYVLGIIRQSYPTPNEAKVPFHSRWRHFESGNPQRVANLLSSWNCDKLEKARRLLDLALVSVLLDAGAGPTWKYQEPGTLEYYTRSEGLGIASFHMFVSGEFSADSKEEPHRVDATALTALADDAIAKAFQVSDTNPMVGCAGRTNLLKRLGTSLSNYPEFFLGADGSIRPGNLVDYLKKHQHENGEVSITRLWNVILYGLQDIWPTSRTQIDGHNMGDVWELAWVNLRVH</sequence>
<evidence type="ECO:0000313" key="1">
    <source>
        <dbReference type="EMBL" id="TDH70643.1"/>
    </source>
</evidence>
<dbReference type="Proteomes" id="UP000294530">
    <property type="component" value="Unassembled WGS sequence"/>
</dbReference>
<dbReference type="PANTHER" id="PTHR31687">
    <property type="match status" value="1"/>
</dbReference>
<name>A0A976FPR3_BRELC</name>
<dbReference type="GeneID" id="94345010"/>
<organism evidence="1 2">
    <name type="scientific">Bremia lactucae</name>
    <name type="common">Lettuce downy mildew</name>
    <dbReference type="NCBI Taxonomy" id="4779"/>
    <lineage>
        <taxon>Eukaryota</taxon>
        <taxon>Sar</taxon>
        <taxon>Stramenopiles</taxon>
        <taxon>Oomycota</taxon>
        <taxon>Peronosporomycetes</taxon>
        <taxon>Peronosporales</taxon>
        <taxon>Peronosporaceae</taxon>
        <taxon>Bremia</taxon>
    </lineage>
</organism>
<dbReference type="OrthoDB" id="2153176at2759"/>